<proteinExistence type="inferred from homology"/>
<dbReference type="SUPFAM" id="SSF50978">
    <property type="entry name" value="WD40 repeat-like"/>
    <property type="match status" value="1"/>
</dbReference>
<dbReference type="STRING" id="984486.A0A1E3QP89"/>
<keyword evidence="4" id="KW-0853">WD repeat</keyword>
<feature type="region of interest" description="Disordered" evidence="9">
    <location>
        <begin position="321"/>
        <end position="354"/>
    </location>
</feature>
<dbReference type="GO" id="GO:0015031">
    <property type="term" value="P:protein transport"/>
    <property type="evidence" value="ECO:0007669"/>
    <property type="project" value="UniProtKB-KW"/>
</dbReference>
<evidence type="ECO:0000256" key="4">
    <source>
        <dbReference type="ARBA" id="ARBA00022574"/>
    </source>
</evidence>
<dbReference type="GO" id="GO:0005774">
    <property type="term" value="C:vacuolar membrane"/>
    <property type="evidence" value="ECO:0007669"/>
    <property type="project" value="UniProtKB-SubCell"/>
</dbReference>
<reference evidence="11" key="1">
    <citation type="submission" date="2016-05" db="EMBL/GenBank/DDBJ databases">
        <title>Comparative genomics of biotechnologically important yeasts.</title>
        <authorList>
            <consortium name="DOE Joint Genome Institute"/>
            <person name="Riley R."/>
            <person name="Haridas S."/>
            <person name="Wolfe K.H."/>
            <person name="Lopes M.R."/>
            <person name="Hittinger C.T."/>
            <person name="Goker M."/>
            <person name="Salamov A."/>
            <person name="Wisecaver J."/>
            <person name="Long T.M."/>
            <person name="Aerts A.L."/>
            <person name="Barry K."/>
            <person name="Choi C."/>
            <person name="Clum A."/>
            <person name="Coughlan A.Y."/>
            <person name="Deshpande S."/>
            <person name="Douglass A.P."/>
            <person name="Hanson S.J."/>
            <person name="Klenk H.-P."/>
            <person name="Labutti K."/>
            <person name="Lapidus A."/>
            <person name="Lindquist E."/>
            <person name="Lipzen A."/>
            <person name="Meier-Kolthoff J.P."/>
            <person name="Ohm R.A."/>
            <person name="Otillar R.P."/>
            <person name="Pangilinan J."/>
            <person name="Peng Y."/>
            <person name="Rokas A."/>
            <person name="Rosa C.A."/>
            <person name="Scheuner C."/>
            <person name="Sibirny A.A."/>
            <person name="Slot J.C."/>
            <person name="Stielow J.B."/>
            <person name="Sun H."/>
            <person name="Kurtzman C.P."/>
            <person name="Blackwell M."/>
            <person name="Grigoriev I.V."/>
            <person name="Jeffries T.W."/>
        </authorList>
    </citation>
    <scope>NUCLEOTIDE SEQUENCE [LARGE SCALE GENOMIC DNA]</scope>
    <source>
        <strain evidence="11">NRRL Y-12698</strain>
    </source>
</reference>
<dbReference type="Pfam" id="PF21032">
    <property type="entry name" value="PROPPIN"/>
    <property type="match status" value="1"/>
</dbReference>
<evidence type="ECO:0000313" key="11">
    <source>
        <dbReference type="Proteomes" id="UP000094336"/>
    </source>
</evidence>
<dbReference type="InterPro" id="IPR036322">
    <property type="entry name" value="WD40_repeat_dom_sf"/>
</dbReference>
<dbReference type="EMBL" id="KV454434">
    <property type="protein sequence ID" value="ODQ78892.1"/>
    <property type="molecule type" value="Genomic_DNA"/>
</dbReference>
<keyword evidence="5" id="KW-0677">Repeat</keyword>
<feature type="region of interest" description="Disordered" evidence="9">
    <location>
        <begin position="461"/>
        <end position="496"/>
    </location>
</feature>
<sequence>MLMKSVSFNQDNSCLAVGTSHNNFKIYNCDPFGECYSLKNTDNANADFNEILTSGPVGDTGGITNIEMLYSTSLVALTDQATQLKRLIIFNFATKKVICTLKFTHEIATIKLNRHRMVVWLKSSQIYIYDISRMKLLKVLDYTVPRESEPRPGKPQGQESDEALGDLATNSYLYVPYLLGETRGKVRSIITVYDTINLKTVTTLENPHKSPVASLTVAQSGEWMATASNKGTIIRVFQIAHAEETTITKVFDFRRGRRGNRIQCMAFGFKDFAHGTERGRSAKKGPLITGDGAIRENMLLVSSESNTIHVFRLDTKADRRGNSISSVNSDRRRSVSDAETYGASDYESDGDAVSQSESVASLHKVLDLSYRSKSKSPSPVTQDVPVPEAVEPVTRGFLSGTISSLWSSTKSNLSNYTSHYQTTASTTSHLFNPIYNQLNDWYEPTRDYAVIHLPSQDHLNSLPSHMVESQDHDSVNSEDSGAKDTQTRNPKRSRKVLGVDRHTGELMICCSDGWFYVYDLQVREATMEGEKGATGGVCRLRKSYYVL</sequence>
<evidence type="ECO:0000256" key="2">
    <source>
        <dbReference type="ARBA" id="ARBA00022448"/>
    </source>
</evidence>
<keyword evidence="11" id="KW-1185">Reference proteome</keyword>
<dbReference type="Proteomes" id="UP000094336">
    <property type="component" value="Unassembled WGS sequence"/>
</dbReference>
<dbReference type="InterPro" id="IPR001680">
    <property type="entry name" value="WD40_rpt"/>
</dbReference>
<evidence type="ECO:0000313" key="10">
    <source>
        <dbReference type="EMBL" id="ODQ78892.1"/>
    </source>
</evidence>
<comment type="similarity">
    <text evidence="7">Belongs to the WD repeat PROPPIN family.</text>
</comment>
<dbReference type="PANTHER" id="PTHR11227">
    <property type="entry name" value="WD-REPEAT PROTEIN INTERACTING WITH PHOSPHOINOSIDES WIPI -RELATED"/>
    <property type="match status" value="1"/>
</dbReference>
<comment type="subcellular location">
    <subcellularLocation>
        <location evidence="1">Endomembrane system</location>
        <topology evidence="1">Peripheral membrane protein</topology>
    </subcellularLocation>
    <subcellularLocation>
        <location evidence="8">Vacuole membrane</location>
    </subcellularLocation>
</comment>
<keyword evidence="3" id="KW-0926">Vacuole</keyword>
<dbReference type="RefSeq" id="XP_018984220.1">
    <property type="nucleotide sequence ID" value="XM_019130561.1"/>
</dbReference>
<evidence type="ECO:0008006" key="12">
    <source>
        <dbReference type="Google" id="ProtNLM"/>
    </source>
</evidence>
<keyword evidence="2" id="KW-0813">Transport</keyword>
<evidence type="ECO:0000256" key="5">
    <source>
        <dbReference type="ARBA" id="ARBA00022737"/>
    </source>
</evidence>
<evidence type="ECO:0000256" key="7">
    <source>
        <dbReference type="ARBA" id="ARBA00025740"/>
    </source>
</evidence>
<gene>
    <name evidence="10" type="ORF">BABINDRAFT_168064</name>
</gene>
<dbReference type="OrthoDB" id="1667587at2759"/>
<evidence type="ECO:0000256" key="3">
    <source>
        <dbReference type="ARBA" id="ARBA00022554"/>
    </source>
</evidence>
<dbReference type="GeneID" id="30148414"/>
<dbReference type="AlphaFoldDB" id="A0A1E3QP89"/>
<name>A0A1E3QP89_9ASCO</name>
<dbReference type="Gene3D" id="2.130.10.10">
    <property type="entry name" value="YVTN repeat-like/Quinoprotein amine dehydrogenase"/>
    <property type="match status" value="2"/>
</dbReference>
<organism evidence="10 11">
    <name type="scientific">Babjeviella inositovora NRRL Y-12698</name>
    <dbReference type="NCBI Taxonomy" id="984486"/>
    <lineage>
        <taxon>Eukaryota</taxon>
        <taxon>Fungi</taxon>
        <taxon>Dikarya</taxon>
        <taxon>Ascomycota</taxon>
        <taxon>Saccharomycotina</taxon>
        <taxon>Pichiomycetes</taxon>
        <taxon>Serinales incertae sedis</taxon>
        <taxon>Babjeviella</taxon>
    </lineage>
</organism>
<keyword evidence="6" id="KW-0653">Protein transport</keyword>
<evidence type="ECO:0000256" key="8">
    <source>
        <dbReference type="ARBA" id="ARBA00037813"/>
    </source>
</evidence>
<protein>
    <recommendedName>
        <fullName evidence="12">Autophagy-related protein 18</fullName>
    </recommendedName>
</protein>
<evidence type="ECO:0000256" key="6">
    <source>
        <dbReference type="ARBA" id="ARBA00022927"/>
    </source>
</evidence>
<evidence type="ECO:0000256" key="9">
    <source>
        <dbReference type="SAM" id="MobiDB-lite"/>
    </source>
</evidence>
<feature type="compositionally biased region" description="Basic and acidic residues" evidence="9">
    <location>
        <begin position="468"/>
        <end position="486"/>
    </location>
</feature>
<dbReference type="SMART" id="SM00320">
    <property type="entry name" value="WD40"/>
    <property type="match status" value="2"/>
</dbReference>
<accession>A0A1E3QP89</accession>
<evidence type="ECO:0000256" key="1">
    <source>
        <dbReference type="ARBA" id="ARBA00004184"/>
    </source>
</evidence>
<dbReference type="InterPro" id="IPR048720">
    <property type="entry name" value="PROPPIN"/>
</dbReference>
<dbReference type="InterPro" id="IPR015943">
    <property type="entry name" value="WD40/YVTN_repeat-like_dom_sf"/>
</dbReference>
<dbReference type="GO" id="GO:0012505">
    <property type="term" value="C:endomembrane system"/>
    <property type="evidence" value="ECO:0007669"/>
    <property type="project" value="UniProtKB-SubCell"/>
</dbReference>